<dbReference type="SMART" id="SM00411">
    <property type="entry name" value="BHL"/>
    <property type="match status" value="1"/>
</dbReference>
<dbReference type="CDD" id="cd13831">
    <property type="entry name" value="HU"/>
    <property type="match status" value="1"/>
</dbReference>
<comment type="similarity">
    <text evidence="3">Belongs to the bacterial histone-like protein family.</text>
</comment>
<evidence type="ECO:0000256" key="1">
    <source>
        <dbReference type="ARBA" id="ARBA00023067"/>
    </source>
</evidence>
<dbReference type="PROSITE" id="PS00045">
    <property type="entry name" value="HISTONE_LIKE"/>
    <property type="match status" value="1"/>
</dbReference>
<comment type="caution">
    <text evidence="4">The sequence shown here is derived from an EMBL/GenBank/DDBJ whole genome shotgun (WGS) entry which is preliminary data.</text>
</comment>
<evidence type="ECO:0000256" key="3">
    <source>
        <dbReference type="RuleBase" id="RU003939"/>
    </source>
</evidence>
<organism evidence="4 5">
    <name type="scientific">Nocardioides fonticola</name>
    <dbReference type="NCBI Taxonomy" id="450363"/>
    <lineage>
        <taxon>Bacteria</taxon>
        <taxon>Bacillati</taxon>
        <taxon>Actinomycetota</taxon>
        <taxon>Actinomycetes</taxon>
        <taxon>Propionibacteriales</taxon>
        <taxon>Nocardioidaceae</taxon>
        <taxon>Nocardioides</taxon>
    </lineage>
</organism>
<evidence type="ECO:0000313" key="4">
    <source>
        <dbReference type="EMBL" id="GAA4121791.1"/>
    </source>
</evidence>
<dbReference type="PANTHER" id="PTHR33175:SF3">
    <property type="entry name" value="DNA-BINDING PROTEIN HU-BETA"/>
    <property type="match status" value="1"/>
</dbReference>
<dbReference type="Gene3D" id="4.10.520.10">
    <property type="entry name" value="IHF-like DNA-binding proteins"/>
    <property type="match status" value="1"/>
</dbReference>
<dbReference type="PANTHER" id="PTHR33175">
    <property type="entry name" value="DNA-BINDING PROTEIN HU"/>
    <property type="match status" value="1"/>
</dbReference>
<keyword evidence="2 4" id="KW-0238">DNA-binding</keyword>
<dbReference type="PRINTS" id="PR01727">
    <property type="entry name" value="DNABINDINGHU"/>
</dbReference>
<dbReference type="Proteomes" id="UP001501495">
    <property type="component" value="Unassembled WGS sequence"/>
</dbReference>
<dbReference type="EMBL" id="BAAAZH010000020">
    <property type="protein sequence ID" value="GAA4121791.1"/>
    <property type="molecule type" value="Genomic_DNA"/>
</dbReference>
<dbReference type="SUPFAM" id="SSF47729">
    <property type="entry name" value="IHF-like DNA-binding proteins"/>
    <property type="match status" value="1"/>
</dbReference>
<dbReference type="GO" id="GO:0003677">
    <property type="term" value="F:DNA binding"/>
    <property type="evidence" value="ECO:0007669"/>
    <property type="project" value="UniProtKB-KW"/>
</dbReference>
<name>A0ABP7XLY0_9ACTN</name>
<dbReference type="RefSeq" id="WP_344733967.1">
    <property type="nucleotide sequence ID" value="NZ_BAAAZH010000020.1"/>
</dbReference>
<sequence length="91" mass="9310">MNRTQLVDQVAARTGLGSASSDAVGAVLEAIAAALAAGDKVTLPGFGVFEPRARPARTGRNPRTGEAIEVPATTVPAFRPGAELKRRVAGE</sequence>
<keyword evidence="5" id="KW-1185">Reference proteome</keyword>
<dbReference type="InterPro" id="IPR020816">
    <property type="entry name" value="Histone-like_DNA-bd_CS"/>
</dbReference>
<keyword evidence="1" id="KW-0226">DNA condensation</keyword>
<gene>
    <name evidence="4" type="primary">hbs</name>
    <name evidence="4" type="ORF">GCM10022215_27020</name>
</gene>
<protein>
    <submittedName>
        <fullName evidence="4">Non-specific DNA-binding protein Hbs</fullName>
    </submittedName>
</protein>
<evidence type="ECO:0000313" key="5">
    <source>
        <dbReference type="Proteomes" id="UP001501495"/>
    </source>
</evidence>
<reference evidence="5" key="1">
    <citation type="journal article" date="2019" name="Int. J. Syst. Evol. Microbiol.">
        <title>The Global Catalogue of Microorganisms (GCM) 10K type strain sequencing project: providing services to taxonomists for standard genome sequencing and annotation.</title>
        <authorList>
            <consortium name="The Broad Institute Genomics Platform"/>
            <consortium name="The Broad Institute Genome Sequencing Center for Infectious Disease"/>
            <person name="Wu L."/>
            <person name="Ma J."/>
        </authorList>
    </citation>
    <scope>NUCLEOTIDE SEQUENCE [LARGE SCALE GENOMIC DNA]</scope>
    <source>
        <strain evidence="5">JCM 16703</strain>
    </source>
</reference>
<dbReference type="Pfam" id="PF00216">
    <property type="entry name" value="Bac_DNA_binding"/>
    <property type="match status" value="1"/>
</dbReference>
<accession>A0ABP7XLY0</accession>
<dbReference type="InterPro" id="IPR000119">
    <property type="entry name" value="Hist_DNA-bd"/>
</dbReference>
<dbReference type="InterPro" id="IPR010992">
    <property type="entry name" value="IHF-like_DNA-bd_dom_sf"/>
</dbReference>
<proteinExistence type="inferred from homology"/>
<evidence type="ECO:0000256" key="2">
    <source>
        <dbReference type="ARBA" id="ARBA00023125"/>
    </source>
</evidence>